<proteinExistence type="inferred from homology"/>
<evidence type="ECO:0000256" key="3">
    <source>
        <dbReference type="ARBA" id="ARBA00022806"/>
    </source>
</evidence>
<dbReference type="SMART" id="SM00490">
    <property type="entry name" value="HELICc"/>
    <property type="match status" value="1"/>
</dbReference>
<evidence type="ECO:0000259" key="10">
    <source>
        <dbReference type="PROSITE" id="PS51195"/>
    </source>
</evidence>
<dbReference type="PANTHER" id="PTHR47959">
    <property type="entry name" value="ATP-DEPENDENT RNA HELICASE RHLE-RELATED"/>
    <property type="match status" value="1"/>
</dbReference>
<comment type="caution">
    <text evidence="11">The sequence shown here is derived from an EMBL/GenBank/DDBJ whole genome shotgun (WGS) entry which is preliminary data.</text>
</comment>
<dbReference type="InterPro" id="IPR044742">
    <property type="entry name" value="DEAD/DEAH_RhlB"/>
</dbReference>
<dbReference type="GO" id="GO:0005829">
    <property type="term" value="C:cytosol"/>
    <property type="evidence" value="ECO:0007669"/>
    <property type="project" value="TreeGrafter"/>
</dbReference>
<dbReference type="CDD" id="cd00268">
    <property type="entry name" value="DEADc"/>
    <property type="match status" value="1"/>
</dbReference>
<dbReference type="InterPro" id="IPR027417">
    <property type="entry name" value="P-loop_NTPase"/>
</dbReference>
<feature type="domain" description="DEAD-box RNA helicase Q" evidence="10">
    <location>
        <begin position="11"/>
        <end position="39"/>
    </location>
</feature>
<dbReference type="GO" id="GO:0016787">
    <property type="term" value="F:hydrolase activity"/>
    <property type="evidence" value="ECO:0007669"/>
    <property type="project" value="UniProtKB-KW"/>
</dbReference>
<gene>
    <name evidence="11" type="ORF">UW49_C0002G0062</name>
</gene>
<dbReference type="GO" id="GO:0003676">
    <property type="term" value="F:nucleic acid binding"/>
    <property type="evidence" value="ECO:0007669"/>
    <property type="project" value="InterPro"/>
</dbReference>
<accession>A0A0G1IE63</accession>
<comment type="similarity">
    <text evidence="5 7">Belongs to the DEAD box helicase family.</text>
</comment>
<dbReference type="PROSITE" id="PS51192">
    <property type="entry name" value="HELICASE_ATP_BIND_1"/>
    <property type="match status" value="1"/>
</dbReference>
<dbReference type="AlphaFoldDB" id="A0A0G1IE63"/>
<evidence type="ECO:0000259" key="8">
    <source>
        <dbReference type="PROSITE" id="PS51192"/>
    </source>
</evidence>
<dbReference type="Pfam" id="PF00271">
    <property type="entry name" value="Helicase_C"/>
    <property type="match status" value="1"/>
</dbReference>
<dbReference type="PROSITE" id="PS51194">
    <property type="entry name" value="HELICASE_CTER"/>
    <property type="match status" value="1"/>
</dbReference>
<evidence type="ECO:0000256" key="5">
    <source>
        <dbReference type="ARBA" id="ARBA00038437"/>
    </source>
</evidence>
<dbReference type="InterPro" id="IPR011545">
    <property type="entry name" value="DEAD/DEAH_box_helicase_dom"/>
</dbReference>
<keyword evidence="1 7" id="KW-0547">Nucleotide-binding</keyword>
<dbReference type="PROSITE" id="PS51195">
    <property type="entry name" value="Q_MOTIF"/>
    <property type="match status" value="1"/>
</dbReference>
<keyword evidence="4 7" id="KW-0067">ATP-binding</keyword>
<dbReference type="GO" id="GO:0003724">
    <property type="term" value="F:RNA helicase activity"/>
    <property type="evidence" value="ECO:0007669"/>
    <property type="project" value="InterPro"/>
</dbReference>
<evidence type="ECO:0000256" key="1">
    <source>
        <dbReference type="ARBA" id="ARBA00022741"/>
    </source>
</evidence>
<evidence type="ECO:0000256" key="6">
    <source>
        <dbReference type="PROSITE-ProRule" id="PRU00552"/>
    </source>
</evidence>
<dbReference type="Pfam" id="PF00270">
    <property type="entry name" value="DEAD"/>
    <property type="match status" value="1"/>
</dbReference>
<dbReference type="CDD" id="cd18787">
    <property type="entry name" value="SF2_C_DEAD"/>
    <property type="match status" value="1"/>
</dbReference>
<feature type="short sequence motif" description="Q motif" evidence="6">
    <location>
        <begin position="11"/>
        <end position="39"/>
    </location>
</feature>
<evidence type="ECO:0000259" key="9">
    <source>
        <dbReference type="PROSITE" id="PS51194"/>
    </source>
</evidence>
<evidence type="ECO:0000313" key="11">
    <source>
        <dbReference type="EMBL" id="KKT57666.1"/>
    </source>
</evidence>
<dbReference type="InterPro" id="IPR000629">
    <property type="entry name" value="RNA-helicase_DEAD-box_CS"/>
</dbReference>
<feature type="domain" description="Helicase ATP-binding" evidence="8">
    <location>
        <begin position="42"/>
        <end position="210"/>
    </location>
</feature>
<organism evidence="11 12">
    <name type="scientific">Candidatus Giovannonibacteria bacterium GW2011_GWB1_44_23</name>
    <dbReference type="NCBI Taxonomy" id="1618652"/>
    <lineage>
        <taxon>Bacteria</taxon>
        <taxon>Candidatus Giovannoniibacteriota</taxon>
    </lineage>
</organism>
<dbReference type="PATRIC" id="fig|1618652.3.peg.173"/>
<dbReference type="PANTHER" id="PTHR47959:SF13">
    <property type="entry name" value="ATP-DEPENDENT RNA HELICASE RHLE"/>
    <property type="match status" value="1"/>
</dbReference>
<dbReference type="InterPro" id="IPR001650">
    <property type="entry name" value="Helicase_C-like"/>
</dbReference>
<dbReference type="SMART" id="SM00487">
    <property type="entry name" value="DEXDc"/>
    <property type="match status" value="1"/>
</dbReference>
<dbReference type="InterPro" id="IPR014001">
    <property type="entry name" value="Helicase_ATP-bd"/>
</dbReference>
<evidence type="ECO:0000313" key="12">
    <source>
        <dbReference type="Proteomes" id="UP000033977"/>
    </source>
</evidence>
<keyword evidence="3 7" id="KW-0347">Helicase</keyword>
<dbReference type="PROSITE" id="PS00039">
    <property type="entry name" value="DEAD_ATP_HELICASE"/>
    <property type="match status" value="1"/>
</dbReference>
<dbReference type="InterPro" id="IPR050079">
    <property type="entry name" value="DEAD_box_RNA_helicase"/>
</dbReference>
<evidence type="ECO:0000256" key="4">
    <source>
        <dbReference type="ARBA" id="ARBA00022840"/>
    </source>
</evidence>
<evidence type="ECO:0000256" key="7">
    <source>
        <dbReference type="RuleBase" id="RU000492"/>
    </source>
</evidence>
<dbReference type="InterPro" id="IPR014014">
    <property type="entry name" value="RNA_helicase_DEAD_Q_motif"/>
</dbReference>
<dbReference type="Proteomes" id="UP000033977">
    <property type="component" value="Unassembled WGS sequence"/>
</dbReference>
<sequence length="415" mass="46277">MNQRASENITKSFYGLGIAPALLEILGKLRFKTPTPIQSRAIPAAIEGKDLIGVAQTGTGKTLAFGVPMIQRIAQTKAKGLILLPTRELAQQVEEMLQKIGRNLGLKTALIIGGASMRPQIDALRRQPHIIIGTPGRIIDHMEQRVLSLDGISILVLDEADRMLDMGFLPQLKQILNKVPKNRQTMLFSATMPDNIVRLATEHMKLPFRIEIARPGTAAEKVAQELFIVKKEDKNKLLTKLLVEYRGSVLIFSRTKHGARKICNAVRDMGHRVAEIHSNRSLIQRREALDGFKSGRYRVLVATDIASRGIDVVGIELVLNYDLPDNPGDYVHRIGRTGRAGAPGRAISFATPDQKSAVRDIEKLLRTVIAISKHPEFSEEKFIEYKIIPRHFSHKRFGRGLARPSYGGRSGFFRK</sequence>
<name>A0A0G1IE63_9BACT</name>
<dbReference type="GO" id="GO:0005524">
    <property type="term" value="F:ATP binding"/>
    <property type="evidence" value="ECO:0007669"/>
    <property type="project" value="UniProtKB-KW"/>
</dbReference>
<reference evidence="11 12" key="1">
    <citation type="journal article" date="2015" name="Nature">
        <title>rRNA introns, odd ribosomes, and small enigmatic genomes across a large radiation of phyla.</title>
        <authorList>
            <person name="Brown C.T."/>
            <person name="Hug L.A."/>
            <person name="Thomas B.C."/>
            <person name="Sharon I."/>
            <person name="Castelle C.J."/>
            <person name="Singh A."/>
            <person name="Wilkins M.J."/>
            <person name="Williams K.H."/>
            <person name="Banfield J.F."/>
        </authorList>
    </citation>
    <scope>NUCLEOTIDE SEQUENCE [LARGE SCALE GENOMIC DNA]</scope>
</reference>
<feature type="domain" description="Helicase C-terminal" evidence="9">
    <location>
        <begin position="237"/>
        <end position="383"/>
    </location>
</feature>
<protein>
    <submittedName>
        <fullName evidence="11">DEAD/DEAH box helicase domain protein</fullName>
    </submittedName>
</protein>
<dbReference type="EMBL" id="LCIN01000002">
    <property type="protein sequence ID" value="KKT57666.1"/>
    <property type="molecule type" value="Genomic_DNA"/>
</dbReference>
<dbReference type="SUPFAM" id="SSF52540">
    <property type="entry name" value="P-loop containing nucleoside triphosphate hydrolases"/>
    <property type="match status" value="1"/>
</dbReference>
<dbReference type="Gene3D" id="3.40.50.300">
    <property type="entry name" value="P-loop containing nucleotide triphosphate hydrolases"/>
    <property type="match status" value="2"/>
</dbReference>
<keyword evidence="2 7" id="KW-0378">Hydrolase</keyword>
<evidence type="ECO:0000256" key="2">
    <source>
        <dbReference type="ARBA" id="ARBA00022801"/>
    </source>
</evidence>